<protein>
    <recommendedName>
        <fullName evidence="4">Stage II sporulation protein M</fullName>
    </recommendedName>
</protein>
<dbReference type="RefSeq" id="WP_080813359.1">
    <property type="nucleotide sequence ID" value="NZ_CP021983.2"/>
</dbReference>
<feature type="transmembrane region" description="Helical" evidence="1">
    <location>
        <begin position="279"/>
        <end position="297"/>
    </location>
</feature>
<keyword evidence="3" id="KW-1185">Reference proteome</keyword>
<proteinExistence type="predicted"/>
<dbReference type="Pfam" id="PF01944">
    <property type="entry name" value="SpoIIM"/>
    <property type="match status" value="1"/>
</dbReference>
<feature type="transmembrane region" description="Helical" evidence="1">
    <location>
        <begin position="240"/>
        <end position="258"/>
    </location>
</feature>
<gene>
    <name evidence="2" type="ORF">XM38_045990</name>
</gene>
<dbReference type="EMBL" id="CP021983">
    <property type="protein sequence ID" value="ASC73628.1"/>
    <property type="molecule type" value="Genomic_DNA"/>
</dbReference>
<dbReference type="InterPro" id="IPR002798">
    <property type="entry name" value="SpoIIM-like"/>
</dbReference>
<evidence type="ECO:0000256" key="1">
    <source>
        <dbReference type="SAM" id="Phobius"/>
    </source>
</evidence>
<reference evidence="2 3" key="1">
    <citation type="journal article" date="2016" name="Biochim. Biophys. Acta">
        <title>Characterization of red-shifted phycobilisomes isolated from the chlorophyll f-containing cyanobacterium Halomicronema hongdechloris.</title>
        <authorList>
            <person name="Li Y."/>
            <person name="Lin Y."/>
            <person name="Garvey C.J."/>
            <person name="Birch D."/>
            <person name="Corkery R.W."/>
            <person name="Loughlin P.C."/>
            <person name="Scheer H."/>
            <person name="Willows R.D."/>
            <person name="Chen M."/>
        </authorList>
    </citation>
    <scope>NUCLEOTIDE SEQUENCE [LARGE SCALE GENOMIC DNA]</scope>
    <source>
        <strain evidence="2 3">C2206</strain>
    </source>
</reference>
<dbReference type="PANTHER" id="PTHR35337">
    <property type="entry name" value="SLR1478 PROTEIN"/>
    <property type="match status" value="1"/>
</dbReference>
<dbReference type="OrthoDB" id="9800053at2"/>
<name>A0A1Z3HTI0_9CYAN</name>
<feature type="transmembrane region" description="Helical" evidence="1">
    <location>
        <begin position="309"/>
        <end position="327"/>
    </location>
</feature>
<dbReference type="KEGG" id="hhg:XM38_045990"/>
<accession>A0A1Z3HTI0</accession>
<keyword evidence="1" id="KW-0812">Transmembrane</keyword>
<organism evidence="2 3">
    <name type="scientific">Halomicronema hongdechloris C2206</name>
    <dbReference type="NCBI Taxonomy" id="1641165"/>
    <lineage>
        <taxon>Bacteria</taxon>
        <taxon>Bacillati</taxon>
        <taxon>Cyanobacteriota</taxon>
        <taxon>Cyanophyceae</taxon>
        <taxon>Nodosilineales</taxon>
        <taxon>Nodosilineaceae</taxon>
        <taxon>Halomicronema</taxon>
    </lineage>
</organism>
<feature type="transmembrane region" description="Helical" evidence="1">
    <location>
        <begin position="106"/>
        <end position="128"/>
    </location>
</feature>
<sequence length="333" mass="36297">MNIRRWMARREGSWQQLAVLLHQAERRGLRSLSGEQVRQLASLYRSVSADLARARSEAGGESLVQELQQLTNRAYSQIYQGSRRQEWQSVWAFYSHGFPAVVRQSWAYLLGAAGLLIGGGLIGGWLAWYDPRFMGLVLGPDFVAQVNDSQELWTVSILGVEPVASSAIMVNNIAVSLRAIVGGVSMPWPGNVIPMPPGLFTIYLLGFNGVMLGAVGALVAQANLAYELWGFVFPHGALELPAIALAGAAGLLLARSILMPVPYRRIDALKIYGLQAAQLVYGLVPMLVIAGVIEGFISPQPWIANEIKYLLGTGIFVGFVQYCRRAGRGKGEE</sequence>
<evidence type="ECO:0000313" key="2">
    <source>
        <dbReference type="EMBL" id="ASC73628.1"/>
    </source>
</evidence>
<dbReference type="PANTHER" id="PTHR35337:SF1">
    <property type="entry name" value="SLR1478 PROTEIN"/>
    <property type="match status" value="1"/>
</dbReference>
<feature type="transmembrane region" description="Helical" evidence="1">
    <location>
        <begin position="200"/>
        <end position="220"/>
    </location>
</feature>
<keyword evidence="1" id="KW-0472">Membrane</keyword>
<keyword evidence="1" id="KW-1133">Transmembrane helix</keyword>
<evidence type="ECO:0008006" key="4">
    <source>
        <dbReference type="Google" id="ProtNLM"/>
    </source>
</evidence>
<dbReference type="STRING" id="1641165.XM38_23810"/>
<dbReference type="AlphaFoldDB" id="A0A1Z3HTI0"/>
<feature type="transmembrane region" description="Helical" evidence="1">
    <location>
        <begin position="168"/>
        <end position="188"/>
    </location>
</feature>
<dbReference type="Proteomes" id="UP000191901">
    <property type="component" value="Chromosome"/>
</dbReference>
<evidence type="ECO:0000313" key="3">
    <source>
        <dbReference type="Proteomes" id="UP000191901"/>
    </source>
</evidence>